<keyword evidence="3" id="KW-1185">Reference proteome</keyword>
<dbReference type="Proteomes" id="UP000243739">
    <property type="component" value="Unassembled WGS sequence"/>
</dbReference>
<evidence type="ECO:0000313" key="3">
    <source>
        <dbReference type="Proteomes" id="UP000243739"/>
    </source>
</evidence>
<keyword evidence="1" id="KW-1133">Transmembrane helix</keyword>
<proteinExistence type="predicted"/>
<reference evidence="2 3" key="1">
    <citation type="submission" date="2016-09" db="EMBL/GenBank/DDBJ databases">
        <title>Draft genome sequence for the type strain of Vulcanibacillus modesticaldus BR, a strictly anaerobic, moderately thermophilic, and nitrate-reducing bacterium from deep sea-hydrothermal vents of the Mid-Atlantic Ridge.</title>
        <authorList>
            <person name="Abin C.A."/>
            <person name="Hollibaugh J.T."/>
        </authorList>
    </citation>
    <scope>NUCLEOTIDE SEQUENCE [LARGE SCALE GENOMIC DNA]</scope>
    <source>
        <strain evidence="2 3">BR</strain>
    </source>
</reference>
<dbReference type="PANTHER" id="PTHR41324">
    <property type="entry name" value="MEMBRANE PROTEIN-RELATED"/>
    <property type="match status" value="1"/>
</dbReference>
<dbReference type="AlphaFoldDB" id="A0A1D2YVC3"/>
<dbReference type="InterPro" id="IPR018710">
    <property type="entry name" value="DUF2232"/>
</dbReference>
<dbReference type="Pfam" id="PF09991">
    <property type="entry name" value="DUF2232"/>
    <property type="match status" value="1"/>
</dbReference>
<keyword evidence="1" id="KW-0812">Transmembrane</keyword>
<comment type="caution">
    <text evidence="2">The sequence shown here is derived from an EMBL/GenBank/DDBJ whole genome shotgun (WGS) entry which is preliminary data.</text>
</comment>
<evidence type="ECO:0000256" key="1">
    <source>
        <dbReference type="SAM" id="Phobius"/>
    </source>
</evidence>
<feature type="transmembrane region" description="Helical" evidence="1">
    <location>
        <begin position="212"/>
        <end position="230"/>
    </location>
</feature>
<dbReference type="OrthoDB" id="2987886at2"/>
<feature type="transmembrane region" description="Helical" evidence="1">
    <location>
        <begin position="277"/>
        <end position="298"/>
    </location>
</feature>
<organism evidence="2 3">
    <name type="scientific">Vulcanibacillus modesticaldus</name>
    <dbReference type="NCBI Taxonomy" id="337097"/>
    <lineage>
        <taxon>Bacteria</taxon>
        <taxon>Bacillati</taxon>
        <taxon>Bacillota</taxon>
        <taxon>Bacilli</taxon>
        <taxon>Bacillales</taxon>
        <taxon>Bacillaceae</taxon>
        <taxon>Vulcanibacillus</taxon>
    </lineage>
</organism>
<evidence type="ECO:0000313" key="2">
    <source>
        <dbReference type="EMBL" id="OEF99669.1"/>
    </source>
</evidence>
<dbReference type="PANTHER" id="PTHR41324:SF1">
    <property type="entry name" value="DUF2232 DOMAIN-CONTAINING PROTEIN"/>
    <property type="match status" value="1"/>
</dbReference>
<gene>
    <name evidence="2" type="ORF">BHF71_07880</name>
</gene>
<feature type="transmembrane region" description="Helical" evidence="1">
    <location>
        <begin position="12"/>
        <end position="45"/>
    </location>
</feature>
<feature type="transmembrane region" description="Helical" evidence="1">
    <location>
        <begin position="242"/>
        <end position="265"/>
    </location>
</feature>
<evidence type="ECO:0008006" key="4">
    <source>
        <dbReference type="Google" id="ProtNLM"/>
    </source>
</evidence>
<dbReference type="EMBL" id="MIJF01000016">
    <property type="protein sequence ID" value="OEF99669.1"/>
    <property type="molecule type" value="Genomic_DNA"/>
</dbReference>
<feature type="transmembrane region" description="Helical" evidence="1">
    <location>
        <begin position="51"/>
        <end position="84"/>
    </location>
</feature>
<dbReference type="RefSeq" id="WP_069656457.1">
    <property type="nucleotide sequence ID" value="NZ_MIJF01000016.1"/>
</dbReference>
<protein>
    <recommendedName>
        <fullName evidence="4">DUF2232 domain-containing protein</fullName>
    </recommendedName>
</protein>
<name>A0A1D2YVC3_9BACI</name>
<keyword evidence="1" id="KW-0472">Membrane</keyword>
<accession>A0A1D2YVC3</accession>
<feature type="transmembrane region" description="Helical" evidence="1">
    <location>
        <begin position="170"/>
        <end position="191"/>
    </location>
</feature>
<sequence length="310" mass="34515">MNKKSRELTEGALFSTIFLLLLLITVLTPLGTVTLYLLAIPFIIYGYRNGIKMGLIVITASSILSILIGGFYSITLAILAGTVGITMGALYKKGNILLVILGGSITTIINLILGIAFSNLIIGTDIIESLQQMLNASLNSVEGMLKQFGNQQETELIIQAYRALFDNIGLMLPFFIIAFAIMFVIINHVIAGKIMKRLGIKVPNLPPFREWTFPRSIIFYYLLNSIALKIKSLYDIYAIKLIAINLYPLLHLILLIQGLSFVFYYAHQKNLGKTIRVIAIVGILIPFMTQLLIILGMIDISFNLRKKLEI</sequence>
<dbReference type="STRING" id="337097.BHF71_07880"/>
<feature type="transmembrane region" description="Helical" evidence="1">
    <location>
        <begin position="96"/>
        <end position="122"/>
    </location>
</feature>